<dbReference type="EC" id="6.1.1.12" evidence="3"/>
<dbReference type="FunFam" id="2.40.50.140:FF:000132">
    <property type="entry name" value="Aspartyl-tRNA synthetase, cytoplasmic"/>
    <property type="match status" value="1"/>
</dbReference>
<comment type="subcellular location">
    <subcellularLocation>
        <location evidence="1">Cytoplasm</location>
    </subcellularLocation>
</comment>
<name>A0AAD9ZIZ2_9LECA</name>
<keyword evidence="10" id="KW-0030">Aminoacyl-tRNA synthetase</keyword>
<dbReference type="SUPFAM" id="SSF55681">
    <property type="entry name" value="Class II aaRS and biotin synthetases"/>
    <property type="match status" value="1"/>
</dbReference>
<dbReference type="Pfam" id="PF00152">
    <property type="entry name" value="tRNA-synt_2"/>
    <property type="match status" value="1"/>
</dbReference>
<dbReference type="InterPro" id="IPR004523">
    <property type="entry name" value="Asp-tRNA_synthase_2"/>
</dbReference>
<evidence type="ECO:0000256" key="5">
    <source>
        <dbReference type="ARBA" id="ARBA00022490"/>
    </source>
</evidence>
<evidence type="ECO:0000256" key="12">
    <source>
        <dbReference type="ARBA" id="ARBA00047904"/>
    </source>
</evidence>
<evidence type="ECO:0000256" key="13">
    <source>
        <dbReference type="SAM" id="MobiDB-lite"/>
    </source>
</evidence>
<protein>
    <recommendedName>
        <fullName evidence="4">Aspartate--tRNA ligase, cytoplasmic</fullName>
        <ecNumber evidence="3">6.1.1.12</ecNumber>
    </recommendedName>
    <alternativeName>
        <fullName evidence="11">Aspartyl-tRNA synthetase</fullName>
    </alternativeName>
</protein>
<dbReference type="CDD" id="cd04320">
    <property type="entry name" value="AspRS_cyto_N"/>
    <property type="match status" value="1"/>
</dbReference>
<comment type="similarity">
    <text evidence="2">Belongs to the class-II aminoacyl-tRNA synthetase family. Type 2 subfamily.</text>
</comment>
<proteinExistence type="inferred from homology"/>
<keyword evidence="8" id="KW-0067">ATP-binding</keyword>
<dbReference type="InterPro" id="IPR002312">
    <property type="entry name" value="Asp/Asn-tRNA-synth_IIb"/>
</dbReference>
<dbReference type="InterPro" id="IPR006195">
    <property type="entry name" value="aa-tRNA-synth_II"/>
</dbReference>
<evidence type="ECO:0000256" key="8">
    <source>
        <dbReference type="ARBA" id="ARBA00022840"/>
    </source>
</evidence>
<dbReference type="PROSITE" id="PS50862">
    <property type="entry name" value="AA_TRNA_LIGASE_II"/>
    <property type="match status" value="1"/>
</dbReference>
<dbReference type="InterPro" id="IPR024320">
    <property type="entry name" value="LPG_synthase_C"/>
</dbReference>
<dbReference type="GO" id="GO:0017101">
    <property type="term" value="C:aminoacyl-tRNA synthetase multienzyme complex"/>
    <property type="evidence" value="ECO:0007669"/>
    <property type="project" value="TreeGrafter"/>
</dbReference>
<organism evidence="15 16">
    <name type="scientific">Lepraria neglecta</name>
    <dbReference type="NCBI Taxonomy" id="209136"/>
    <lineage>
        <taxon>Eukaryota</taxon>
        <taxon>Fungi</taxon>
        <taxon>Dikarya</taxon>
        <taxon>Ascomycota</taxon>
        <taxon>Pezizomycotina</taxon>
        <taxon>Lecanoromycetes</taxon>
        <taxon>OSLEUM clade</taxon>
        <taxon>Lecanoromycetidae</taxon>
        <taxon>Lecanorales</taxon>
        <taxon>Lecanorineae</taxon>
        <taxon>Stereocaulaceae</taxon>
        <taxon>Lepraria</taxon>
    </lineage>
</organism>
<keyword evidence="9" id="KW-0648">Protein biosynthesis</keyword>
<dbReference type="Pfam" id="PF09924">
    <property type="entry name" value="LPG_synthase_C"/>
    <property type="match status" value="1"/>
</dbReference>
<comment type="catalytic activity">
    <reaction evidence="12">
        <text>tRNA(Asp) + L-aspartate + ATP = L-aspartyl-tRNA(Asp) + AMP + diphosphate</text>
        <dbReference type="Rhea" id="RHEA:19649"/>
        <dbReference type="Rhea" id="RHEA-COMP:9660"/>
        <dbReference type="Rhea" id="RHEA-COMP:9678"/>
        <dbReference type="ChEBI" id="CHEBI:29991"/>
        <dbReference type="ChEBI" id="CHEBI:30616"/>
        <dbReference type="ChEBI" id="CHEBI:33019"/>
        <dbReference type="ChEBI" id="CHEBI:78442"/>
        <dbReference type="ChEBI" id="CHEBI:78516"/>
        <dbReference type="ChEBI" id="CHEBI:456215"/>
        <dbReference type="EC" id="6.1.1.12"/>
    </reaction>
</comment>
<dbReference type="GO" id="GO:0005829">
    <property type="term" value="C:cytosol"/>
    <property type="evidence" value="ECO:0007669"/>
    <property type="project" value="TreeGrafter"/>
</dbReference>
<evidence type="ECO:0000256" key="10">
    <source>
        <dbReference type="ARBA" id="ARBA00023146"/>
    </source>
</evidence>
<comment type="caution">
    <text evidence="15">The sequence shown here is derived from an EMBL/GenBank/DDBJ whole genome shotgun (WGS) entry which is preliminary data.</text>
</comment>
<evidence type="ECO:0000259" key="14">
    <source>
        <dbReference type="PROSITE" id="PS50862"/>
    </source>
</evidence>
<dbReference type="GO" id="GO:0004815">
    <property type="term" value="F:aspartate-tRNA ligase activity"/>
    <property type="evidence" value="ECO:0007669"/>
    <property type="project" value="UniProtKB-EC"/>
</dbReference>
<dbReference type="GO" id="GO:0003723">
    <property type="term" value="F:RNA binding"/>
    <property type="evidence" value="ECO:0007669"/>
    <property type="project" value="TreeGrafter"/>
</dbReference>
<dbReference type="PRINTS" id="PR01042">
    <property type="entry name" value="TRNASYNTHASP"/>
</dbReference>
<dbReference type="AlphaFoldDB" id="A0AAD9ZIZ2"/>
<dbReference type="InterPro" id="IPR004364">
    <property type="entry name" value="Aa-tRNA-synt_II"/>
</dbReference>
<dbReference type="GO" id="GO:0005524">
    <property type="term" value="F:ATP binding"/>
    <property type="evidence" value="ECO:0007669"/>
    <property type="project" value="UniProtKB-KW"/>
</dbReference>
<evidence type="ECO:0000256" key="11">
    <source>
        <dbReference type="ARBA" id="ARBA00033155"/>
    </source>
</evidence>
<sequence>MPYALTICFVSCQLSRRFREVEERRSNPDAKQASSDVPFNGEEHRLSKNQTRKKVVKKDRHFRTQASEEQREKARRRKQESDERAERQEPAHIRAQYGDIALVQSAERKIEQRVSIQNVSTSRVGEEIIFRGRLQALRKMSVKFAFLVFRQQLTTLQGVIHEREGSMTTHMVKWIERIPMESIVVVRGKIQKPEQPVKGSTIHDVKIFIEKLHVVVRRPEAVPFTVYEDDVSKAGELSEDPSQQGTSHISDRTRLAHRILDLRTRTSTSIFRINSGVCNLFRTYLDSQGFIEIHTPKLQAGATESGSSVFQLDYFGRPAFLAQSPQLAKQMAIAADFERVYEIGPVFRAENSNTHRHLTEYTGLDLEMAIEEHYHEALELIDETLKFIFKGIYERFGPELQTIKQHFPHEDLVWLEDTPKIPFAQGVQMLKESGWVDENGQPPSPLENLHTRDEIRLGQLMKEEYSTDYYIPDKFPASARPFYTIPDPQDSKFTNCFDIFCRGQEILTGGQRIHDAQLLEKQMHAQGVDSKSMEDYMEGFHSAAPPHAGAGIGLERILMLILSLGNIRLASLFPRDPKSISAPPPESNLRHVKDSTVNPPWGESDPDEKEQLQPLENLIWRDPETGAAVLYVPTGDYALLPGDPLCDISQYTRTATAFLKWLKREKKLKPIWVLVGHDMEEVLGGKMGWKTLTCAAEERIDADKNEAEKDHAVTRKVRHAEKEGVKLIDVEEGTPVPDDIKAQCDEMIQEWLAGRQGQQIYLSEITPWRDQAHRRYFYAQDKDGKTCALVVLAQLALRHGYQVKYSLDFADAPSGTIEYITLHAIHAAKASGTKILTFGAAATSHLTAAHNLSGIKVKMLRHSHQQNREAIQAHAKGRFQAKAWW</sequence>
<dbReference type="NCBIfam" id="NF003483">
    <property type="entry name" value="PRK05159.1"/>
    <property type="match status" value="1"/>
</dbReference>
<dbReference type="PANTHER" id="PTHR43450:SF2">
    <property type="entry name" value="ASPARTATE--TRNA LIGASE"/>
    <property type="match status" value="1"/>
</dbReference>
<dbReference type="Gene3D" id="2.40.50.140">
    <property type="entry name" value="Nucleic acid-binding proteins"/>
    <property type="match status" value="1"/>
</dbReference>
<keyword evidence="16" id="KW-1185">Reference proteome</keyword>
<evidence type="ECO:0000256" key="7">
    <source>
        <dbReference type="ARBA" id="ARBA00022741"/>
    </source>
</evidence>
<dbReference type="SUPFAM" id="SSF50249">
    <property type="entry name" value="Nucleic acid-binding proteins"/>
    <property type="match status" value="1"/>
</dbReference>
<evidence type="ECO:0000256" key="9">
    <source>
        <dbReference type="ARBA" id="ARBA00022917"/>
    </source>
</evidence>
<dbReference type="FunFam" id="3.30.930.10:FF:000013">
    <property type="entry name" value="Aspartate--tRNA ligase, cytoplasmic"/>
    <property type="match status" value="1"/>
</dbReference>
<dbReference type="GO" id="GO:0006422">
    <property type="term" value="P:aspartyl-tRNA aminoacylation"/>
    <property type="evidence" value="ECO:0007669"/>
    <property type="project" value="InterPro"/>
</dbReference>
<evidence type="ECO:0000256" key="6">
    <source>
        <dbReference type="ARBA" id="ARBA00022598"/>
    </source>
</evidence>
<dbReference type="InterPro" id="IPR012340">
    <property type="entry name" value="NA-bd_OB-fold"/>
</dbReference>
<feature type="region of interest" description="Disordered" evidence="13">
    <location>
        <begin position="580"/>
        <end position="610"/>
    </location>
</feature>
<evidence type="ECO:0000256" key="1">
    <source>
        <dbReference type="ARBA" id="ARBA00004496"/>
    </source>
</evidence>
<feature type="compositionally biased region" description="Basic residues" evidence="13">
    <location>
        <begin position="50"/>
        <end position="63"/>
    </location>
</feature>
<evidence type="ECO:0000313" key="16">
    <source>
        <dbReference type="Proteomes" id="UP001276659"/>
    </source>
</evidence>
<dbReference type="HAMAP" id="MF_02075">
    <property type="entry name" value="Asp_tRNA_synth_type2"/>
    <property type="match status" value="1"/>
</dbReference>
<dbReference type="NCBIfam" id="TIGR00458">
    <property type="entry name" value="aspS_nondisc"/>
    <property type="match status" value="1"/>
</dbReference>
<dbReference type="Proteomes" id="UP001276659">
    <property type="component" value="Unassembled WGS sequence"/>
</dbReference>
<keyword evidence="5" id="KW-0963">Cytoplasm</keyword>
<feature type="domain" description="Aminoacyl-transfer RNA synthetases class-II family profile" evidence="14">
    <location>
        <begin position="271"/>
        <end position="574"/>
    </location>
</feature>
<dbReference type="CDD" id="cd00776">
    <property type="entry name" value="AsxRS_core"/>
    <property type="match status" value="1"/>
</dbReference>
<evidence type="ECO:0000256" key="4">
    <source>
        <dbReference type="ARBA" id="ARBA00018853"/>
    </source>
</evidence>
<gene>
    <name evidence="15" type="ORF">OEA41_000975</name>
</gene>
<reference evidence="15" key="1">
    <citation type="submission" date="2022-11" db="EMBL/GenBank/DDBJ databases">
        <title>Chromosomal genome sequence assembly and mating type (MAT) locus characterization of the leprose asexual lichenized fungus Lepraria neglecta (Nyl.) Erichsen.</title>
        <authorList>
            <person name="Allen J.L."/>
            <person name="Pfeffer B."/>
        </authorList>
    </citation>
    <scope>NUCLEOTIDE SEQUENCE</scope>
    <source>
        <strain evidence="15">Allen 5258</strain>
    </source>
</reference>
<dbReference type="InterPro" id="IPR045864">
    <property type="entry name" value="aa-tRNA-synth_II/BPL/LPL"/>
</dbReference>
<dbReference type="PANTHER" id="PTHR43450">
    <property type="entry name" value="ASPARTYL-TRNA SYNTHETASE"/>
    <property type="match status" value="1"/>
</dbReference>
<keyword evidence="6" id="KW-0436">Ligase</keyword>
<keyword evidence="7" id="KW-0547">Nucleotide-binding</keyword>
<evidence type="ECO:0000313" key="15">
    <source>
        <dbReference type="EMBL" id="KAK3178838.1"/>
    </source>
</evidence>
<dbReference type="EMBL" id="JASNWA010000003">
    <property type="protein sequence ID" value="KAK3178838.1"/>
    <property type="molecule type" value="Genomic_DNA"/>
</dbReference>
<accession>A0AAD9ZIZ2</accession>
<evidence type="ECO:0000256" key="2">
    <source>
        <dbReference type="ARBA" id="ARBA00005312"/>
    </source>
</evidence>
<evidence type="ECO:0000256" key="3">
    <source>
        <dbReference type="ARBA" id="ARBA00012841"/>
    </source>
</evidence>
<feature type="region of interest" description="Disordered" evidence="13">
    <location>
        <begin position="22"/>
        <end position="91"/>
    </location>
</feature>
<dbReference type="Gene3D" id="3.30.930.10">
    <property type="entry name" value="Bira Bifunctional Protein, Domain 2"/>
    <property type="match status" value="1"/>
</dbReference>
<feature type="compositionally biased region" description="Basic and acidic residues" evidence="13">
    <location>
        <begin position="79"/>
        <end position="91"/>
    </location>
</feature>